<organism evidence="2 3">
    <name type="scientific">Spirosoma endophyticum</name>
    <dbReference type="NCBI Taxonomy" id="662367"/>
    <lineage>
        <taxon>Bacteria</taxon>
        <taxon>Pseudomonadati</taxon>
        <taxon>Bacteroidota</taxon>
        <taxon>Cytophagia</taxon>
        <taxon>Cytophagales</taxon>
        <taxon>Cytophagaceae</taxon>
        <taxon>Spirosoma</taxon>
    </lineage>
</organism>
<accession>A0A1I2H7H5</accession>
<dbReference type="Pfam" id="PF14279">
    <property type="entry name" value="HNH_5"/>
    <property type="match status" value="1"/>
</dbReference>
<dbReference type="AlphaFoldDB" id="A0A1I2H7H5"/>
<gene>
    <name evidence="2" type="ORF">SAMN05216167_1384</name>
</gene>
<evidence type="ECO:0000259" key="1">
    <source>
        <dbReference type="Pfam" id="PF14279"/>
    </source>
</evidence>
<dbReference type="Proteomes" id="UP000198598">
    <property type="component" value="Unassembled WGS sequence"/>
</dbReference>
<dbReference type="OrthoDB" id="255953at2"/>
<keyword evidence="3" id="KW-1185">Reference proteome</keyword>
<sequence>MKRCIWCRKAEGQASFNKLAHTIPQSLGGRDICKNVCDSCNAYFGCPQSGKPSIETVLKEALNVSRFRILTNDKPLKKGHAAGRFTSTYFDINFNANPVVIKLKRSFSFRPNFQEIITRQFKRGLYKVFLEETERQRGNALDDKFNFIREFARYDLNDCPVIHFERSVGMLMISNNLITHPKLYVDPSEYYLDYLSDEYSFLEFELLGHVFAIATSRLWELSIDLYIKKCSETKKYYFNGFRFVKEFDDIDLALSRCFNNNRDAKLLGIK</sequence>
<evidence type="ECO:0000313" key="2">
    <source>
        <dbReference type="EMBL" id="SFF24591.1"/>
    </source>
</evidence>
<dbReference type="GO" id="GO:0004519">
    <property type="term" value="F:endonuclease activity"/>
    <property type="evidence" value="ECO:0007669"/>
    <property type="project" value="UniProtKB-KW"/>
</dbReference>
<protein>
    <submittedName>
        <fullName evidence="2">HNH endonuclease</fullName>
    </submittedName>
</protein>
<dbReference type="RefSeq" id="WP_093834721.1">
    <property type="nucleotide sequence ID" value="NZ_FOLQ01000038.1"/>
</dbReference>
<reference evidence="2 3" key="1">
    <citation type="submission" date="2016-10" db="EMBL/GenBank/DDBJ databases">
        <authorList>
            <person name="de Groot N.N."/>
        </authorList>
    </citation>
    <scope>NUCLEOTIDE SEQUENCE [LARGE SCALE GENOMIC DNA]</scope>
    <source>
        <strain evidence="2 3">DSM 26130</strain>
    </source>
</reference>
<keyword evidence="2" id="KW-0255">Endonuclease</keyword>
<name>A0A1I2H7H5_9BACT</name>
<feature type="domain" description="HNH endonuclease 5" evidence="1">
    <location>
        <begin position="4"/>
        <end position="45"/>
    </location>
</feature>
<keyword evidence="2" id="KW-0378">Hydrolase</keyword>
<proteinExistence type="predicted"/>
<keyword evidence="2" id="KW-0540">Nuclease</keyword>
<evidence type="ECO:0000313" key="3">
    <source>
        <dbReference type="Proteomes" id="UP000198598"/>
    </source>
</evidence>
<dbReference type="STRING" id="662367.SAMN05216167_1384"/>
<dbReference type="EMBL" id="FOLQ01000038">
    <property type="protein sequence ID" value="SFF24591.1"/>
    <property type="molecule type" value="Genomic_DNA"/>
</dbReference>
<dbReference type="InterPro" id="IPR029471">
    <property type="entry name" value="HNH_5"/>
</dbReference>